<dbReference type="CDD" id="cd08646">
    <property type="entry name" value="FMT_core_Met-tRNA-FMT_N"/>
    <property type="match status" value="1"/>
</dbReference>
<evidence type="ECO:0000259" key="6">
    <source>
        <dbReference type="Pfam" id="PF00551"/>
    </source>
</evidence>
<dbReference type="AlphaFoldDB" id="D0BMY1"/>
<evidence type="ECO:0000256" key="2">
    <source>
        <dbReference type="ARBA" id="ARBA00012261"/>
    </source>
</evidence>
<dbReference type="HOGENOM" id="CLU_033347_1_1_9"/>
<comment type="caution">
    <text evidence="8">The sequence shown here is derived from an EMBL/GenBank/DDBJ whole genome shotgun (WGS) entry which is preliminary data.</text>
</comment>
<feature type="domain" description="Formyl transferase C-terminal" evidence="7">
    <location>
        <begin position="205"/>
        <end position="302"/>
    </location>
</feature>
<dbReference type="InterPro" id="IPR041711">
    <property type="entry name" value="Met-tRNA-FMT_N"/>
</dbReference>
<sequence>MKKIIFMGTPEFSTKVLHALVSSEEYEVIAVVTQPDRPVGRKKVITPSPVKKYALEQNIAVYQPEKLTGSEELEQLMALDADLIVTAAYGQFLPKKFLEFPKQGAVNVHASLLPKYRGGAPIHYAIINGDSHTGVTIMRMVSKMDAGNILSQRSIPIEQTDDVASMFEKLSIVGAELLLDTLPKIFDGTITEIVQDEAFVTYSPNITREQEQIDWTKEAKMVDCFIRGLRPWPTSFTILNGERVKIWQVKVVDQTTAEQPGTLFKENHHLYVACGNQTVLEIIELQPAGKAKMSSDAFMNGFASVIEEKACFEGVNHG</sequence>
<dbReference type="EC" id="2.1.2.9" evidence="2 5"/>
<evidence type="ECO:0000256" key="1">
    <source>
        <dbReference type="ARBA" id="ARBA00010699"/>
    </source>
</evidence>
<dbReference type="SUPFAM" id="SSF50486">
    <property type="entry name" value="FMT C-terminal domain-like"/>
    <property type="match status" value="1"/>
</dbReference>
<dbReference type="Proteomes" id="UP000002939">
    <property type="component" value="Unassembled WGS sequence"/>
</dbReference>
<keyword evidence="3 5" id="KW-0808">Transferase</keyword>
<evidence type="ECO:0000256" key="5">
    <source>
        <dbReference type="HAMAP-Rule" id="MF_00182"/>
    </source>
</evidence>
<keyword evidence="9" id="KW-1185">Reference proteome</keyword>
<dbReference type="GO" id="GO:0004479">
    <property type="term" value="F:methionyl-tRNA formyltransferase activity"/>
    <property type="evidence" value="ECO:0007669"/>
    <property type="project" value="UniProtKB-UniRule"/>
</dbReference>
<evidence type="ECO:0000313" key="8">
    <source>
        <dbReference type="EMBL" id="EEW92835.2"/>
    </source>
</evidence>
<evidence type="ECO:0000259" key="7">
    <source>
        <dbReference type="Pfam" id="PF02911"/>
    </source>
</evidence>
<dbReference type="PANTHER" id="PTHR11138">
    <property type="entry name" value="METHIONYL-TRNA FORMYLTRANSFERASE"/>
    <property type="match status" value="1"/>
</dbReference>
<dbReference type="Pfam" id="PF02911">
    <property type="entry name" value="Formyl_trans_C"/>
    <property type="match status" value="1"/>
</dbReference>
<feature type="binding site" evidence="5">
    <location>
        <begin position="111"/>
        <end position="114"/>
    </location>
    <ligand>
        <name>(6S)-5,6,7,8-tetrahydrofolate</name>
        <dbReference type="ChEBI" id="CHEBI:57453"/>
    </ligand>
</feature>
<dbReference type="PANTHER" id="PTHR11138:SF5">
    <property type="entry name" value="METHIONYL-TRNA FORMYLTRANSFERASE, MITOCHONDRIAL"/>
    <property type="match status" value="1"/>
</dbReference>
<dbReference type="CDD" id="cd08704">
    <property type="entry name" value="Met_tRNA_FMT_C"/>
    <property type="match status" value="1"/>
</dbReference>
<comment type="catalytic activity">
    <reaction evidence="5">
        <text>L-methionyl-tRNA(fMet) + (6R)-10-formyltetrahydrofolate = N-formyl-L-methionyl-tRNA(fMet) + (6S)-5,6,7,8-tetrahydrofolate + H(+)</text>
        <dbReference type="Rhea" id="RHEA:24380"/>
        <dbReference type="Rhea" id="RHEA-COMP:9952"/>
        <dbReference type="Rhea" id="RHEA-COMP:9953"/>
        <dbReference type="ChEBI" id="CHEBI:15378"/>
        <dbReference type="ChEBI" id="CHEBI:57453"/>
        <dbReference type="ChEBI" id="CHEBI:78530"/>
        <dbReference type="ChEBI" id="CHEBI:78844"/>
        <dbReference type="ChEBI" id="CHEBI:195366"/>
        <dbReference type="EC" id="2.1.2.9"/>
    </reaction>
</comment>
<dbReference type="InterPro" id="IPR002376">
    <property type="entry name" value="Formyl_transf_N"/>
</dbReference>
<dbReference type="HAMAP" id="MF_00182">
    <property type="entry name" value="Formyl_trans"/>
    <property type="match status" value="1"/>
</dbReference>
<dbReference type="InterPro" id="IPR011034">
    <property type="entry name" value="Formyl_transferase-like_C_sf"/>
</dbReference>
<dbReference type="InterPro" id="IPR005793">
    <property type="entry name" value="Formyl_trans_C"/>
</dbReference>
<comment type="function">
    <text evidence="5">Attaches a formyl group to the free amino group of methionyl-tRNA(fMet). The formyl group appears to play a dual role in the initiator identity of N-formylmethionyl-tRNA by promoting its recognition by IF2 and preventing the misappropriation of this tRNA by the elongation apparatus.</text>
</comment>
<protein>
    <recommendedName>
        <fullName evidence="2 5">Methionyl-tRNA formyltransferase</fullName>
        <ecNumber evidence="2 5">2.1.2.9</ecNumber>
    </recommendedName>
</protein>
<organism evidence="8 9">
    <name type="scientific">Granulicatella elegans ATCC 700633</name>
    <dbReference type="NCBI Taxonomy" id="626369"/>
    <lineage>
        <taxon>Bacteria</taxon>
        <taxon>Bacillati</taxon>
        <taxon>Bacillota</taxon>
        <taxon>Bacilli</taxon>
        <taxon>Lactobacillales</taxon>
        <taxon>Carnobacteriaceae</taxon>
        <taxon>Granulicatella</taxon>
    </lineage>
</organism>
<feature type="domain" description="Formyl transferase N-terminal" evidence="6">
    <location>
        <begin position="2"/>
        <end position="181"/>
    </location>
</feature>
<dbReference type="Gene3D" id="3.40.50.12230">
    <property type="match status" value="1"/>
</dbReference>
<dbReference type="RefSeq" id="WP_020991272.1">
    <property type="nucleotide sequence ID" value="NZ_KI391971.1"/>
</dbReference>
<dbReference type="InterPro" id="IPR036477">
    <property type="entry name" value="Formyl_transf_N_sf"/>
</dbReference>
<comment type="similarity">
    <text evidence="1 5">Belongs to the Fmt family.</text>
</comment>
<reference evidence="8" key="2">
    <citation type="submission" date="2011-10" db="EMBL/GenBank/DDBJ databases">
        <title>The Genome Sequence of Granulicatella elegans ATCC 700633.</title>
        <authorList>
            <consortium name="The Broad Institute Genome Sequencing Platform"/>
            <consortium name="The Broad Institute Genome Sequencing Center for Infectious Disease"/>
            <person name="Earl A."/>
            <person name="Ward D."/>
            <person name="Feldgarden M."/>
            <person name="Gevers D."/>
            <person name="Sibley C.D."/>
            <person name="Field T.R."/>
            <person name="Grinwis M."/>
            <person name="Eshaghurshan C.S."/>
            <person name="Surette M.G."/>
            <person name="Young S.K."/>
            <person name="Zeng Q."/>
            <person name="Gargeya S."/>
            <person name="Fitzgerald M."/>
            <person name="Haas B."/>
            <person name="Abouelleil A."/>
            <person name="Alvarado L."/>
            <person name="Arachchi H.M."/>
            <person name="Berlin A."/>
            <person name="Brown A."/>
            <person name="Chapman S.B."/>
            <person name="Chen Z."/>
            <person name="Dunbar C."/>
            <person name="Freedman E."/>
            <person name="Gearin G."/>
            <person name="Goldberg J."/>
            <person name="Griggs A."/>
            <person name="Gujja S."/>
            <person name="Heiman D."/>
            <person name="Howarth C."/>
            <person name="Larson L."/>
            <person name="Lui A."/>
            <person name="MacDonald P.J.P."/>
            <person name="Montmayeur A."/>
            <person name="Murphy C."/>
            <person name="Neiman D."/>
            <person name="Pearson M."/>
            <person name="Priest M."/>
            <person name="Roberts A."/>
            <person name="Saif S."/>
            <person name="Shea T."/>
            <person name="Shenoy N."/>
            <person name="Sisk P."/>
            <person name="Stolte C."/>
            <person name="Sykes S."/>
            <person name="Wortman J."/>
            <person name="Nusbaum C."/>
            <person name="Birren B."/>
        </authorList>
    </citation>
    <scope>NUCLEOTIDE SEQUENCE [LARGE SCALE GENOMIC DNA]</scope>
    <source>
        <strain evidence="8">ATCC 700633</strain>
    </source>
</reference>
<dbReference type="InterPro" id="IPR005794">
    <property type="entry name" value="Fmt"/>
</dbReference>
<keyword evidence="4 5" id="KW-0648">Protein biosynthesis</keyword>
<dbReference type="NCBIfam" id="TIGR00460">
    <property type="entry name" value="fmt"/>
    <property type="match status" value="1"/>
</dbReference>
<name>D0BMY1_9LACT</name>
<reference evidence="8" key="1">
    <citation type="submission" date="2009-09" db="EMBL/GenBank/DDBJ databases">
        <authorList>
            <consortium name="The Broad Institute Genome Sequencing Platform"/>
            <person name="Ward D."/>
            <person name="Feldgarden M."/>
            <person name="Earl A."/>
            <person name="Young S.K."/>
            <person name="Zeng Q."/>
            <person name="Koehrsen M."/>
            <person name="Alvarado L."/>
            <person name="Berlin A."/>
            <person name="Bochicchio J."/>
            <person name="Borenstein D."/>
            <person name="Chapman S.B."/>
            <person name="Chen Z."/>
            <person name="Engels R."/>
            <person name="Freedman E."/>
            <person name="Gellesch M."/>
            <person name="Goldberg J."/>
            <person name="Griggs A."/>
            <person name="Gujja S."/>
            <person name="Heilman E."/>
            <person name="Heiman D."/>
            <person name="Hepburn T."/>
            <person name="Howarth C."/>
            <person name="Jen D."/>
            <person name="Larson L."/>
            <person name="Lewis B."/>
            <person name="Mehta T."/>
            <person name="Park D."/>
            <person name="Pearson M."/>
            <person name="Roberts A."/>
            <person name="Saif S."/>
            <person name="Shea T."/>
            <person name="Shenoy N."/>
            <person name="Sisk P."/>
            <person name="Stolte C."/>
            <person name="Sykes S."/>
            <person name="Thomson T."/>
            <person name="Walk T."/>
            <person name="White J."/>
            <person name="Yandava C."/>
            <person name="Sibley C.D."/>
            <person name="Field T.R."/>
            <person name="Grinwis M."/>
            <person name="Eshaghurshan C.S."/>
            <person name="Surette M.G."/>
            <person name="Haas B."/>
            <person name="Nusbaum C."/>
            <person name="Birren B."/>
        </authorList>
    </citation>
    <scope>NUCLEOTIDE SEQUENCE [LARGE SCALE GENOMIC DNA]</scope>
    <source>
        <strain evidence="8">ATCC 700633</strain>
    </source>
</reference>
<dbReference type="EMBL" id="ACRF02000005">
    <property type="protein sequence ID" value="EEW92835.2"/>
    <property type="molecule type" value="Genomic_DNA"/>
</dbReference>
<gene>
    <name evidence="5" type="primary">fmt</name>
    <name evidence="8" type="ORF">HMPREF0446_01316</name>
</gene>
<evidence type="ECO:0000313" key="9">
    <source>
        <dbReference type="Proteomes" id="UP000002939"/>
    </source>
</evidence>
<dbReference type="InterPro" id="IPR044135">
    <property type="entry name" value="Met-tRNA-FMT_C"/>
</dbReference>
<proteinExistence type="inferred from homology"/>
<evidence type="ECO:0000256" key="3">
    <source>
        <dbReference type="ARBA" id="ARBA00022679"/>
    </source>
</evidence>
<accession>D0BMY1</accession>
<dbReference type="SUPFAM" id="SSF53328">
    <property type="entry name" value="Formyltransferase"/>
    <property type="match status" value="1"/>
</dbReference>
<dbReference type="STRING" id="626369.HMPREF0446_01316"/>
<dbReference type="GO" id="GO:0005829">
    <property type="term" value="C:cytosol"/>
    <property type="evidence" value="ECO:0007669"/>
    <property type="project" value="TreeGrafter"/>
</dbReference>
<dbReference type="Pfam" id="PF00551">
    <property type="entry name" value="Formyl_trans_N"/>
    <property type="match status" value="1"/>
</dbReference>
<dbReference type="eggNOG" id="COG0223">
    <property type="taxonomic scope" value="Bacteria"/>
</dbReference>
<dbReference type="FunFam" id="3.40.50.12230:FF:000001">
    <property type="entry name" value="Methionyl-tRNA formyltransferase"/>
    <property type="match status" value="1"/>
</dbReference>
<evidence type="ECO:0000256" key="4">
    <source>
        <dbReference type="ARBA" id="ARBA00022917"/>
    </source>
</evidence>
<dbReference type="OrthoDB" id="9802815at2"/>